<keyword evidence="3" id="KW-1185">Reference proteome</keyword>
<dbReference type="SUPFAM" id="SSF52507">
    <property type="entry name" value="Homo-oligomeric flavin-containing Cys decarboxylases, HFCD"/>
    <property type="match status" value="1"/>
</dbReference>
<dbReference type="InterPro" id="IPR036551">
    <property type="entry name" value="Flavin_trans-like"/>
</dbReference>
<accession>A0A3T0D4Z5</accession>
<dbReference type="Pfam" id="PF02441">
    <property type="entry name" value="Flavoprotein"/>
    <property type="match status" value="1"/>
</dbReference>
<dbReference type="NCBIfam" id="NF006161">
    <property type="entry name" value="PRK08305.1"/>
    <property type="match status" value="1"/>
</dbReference>
<reference evidence="2 3" key="1">
    <citation type="submission" date="2018-12" db="EMBL/GenBank/DDBJ databases">
        <title>Genome sequence from the cellulolytic species, Caldicellulosiruptor changbaiensis.</title>
        <authorList>
            <person name="Blumer-Schuette S.E."/>
            <person name="Mendoza C."/>
        </authorList>
    </citation>
    <scope>NUCLEOTIDE SEQUENCE [LARGE SCALE GENOMIC DNA]</scope>
    <source>
        <strain evidence="2 3">CBS-Z</strain>
    </source>
</reference>
<dbReference type="Gene3D" id="3.40.50.1950">
    <property type="entry name" value="Flavin prenyltransferase-like"/>
    <property type="match status" value="1"/>
</dbReference>
<dbReference type="AlphaFoldDB" id="A0A3T0D4Z5"/>
<evidence type="ECO:0000259" key="1">
    <source>
        <dbReference type="Pfam" id="PF02441"/>
    </source>
</evidence>
<dbReference type="InterPro" id="IPR014214">
    <property type="entry name" value="Dipicolinic_acid_synth_B"/>
</dbReference>
<sequence>MSLNNVKIGFALTGSFCTFDKIIPIIGKLKEQGAFITPIFSEKVQITDTRYGKASEIMGKIINICENKPITSIVEAEPVGPKDLFDILVIAPATGNFIAKLANGIIDETTVMCAKAQLRNQKPVVIAISTNDALGLNCKNLATLINSKNIYFVPFRQDDPISKPNSLVAEYDLLIPTIVQALSGKQIQPLLLGSNV</sequence>
<evidence type="ECO:0000313" key="3">
    <source>
        <dbReference type="Proteomes" id="UP000282930"/>
    </source>
</evidence>
<gene>
    <name evidence="2" type="ORF">ELD05_05410</name>
</gene>
<protein>
    <submittedName>
        <fullName evidence="2">Dipicolinate synthase subunit B</fullName>
    </submittedName>
</protein>
<dbReference type="RefSeq" id="WP_011917659.1">
    <property type="nucleotide sequence ID" value="NZ_CP034791.1"/>
</dbReference>
<dbReference type="Proteomes" id="UP000282930">
    <property type="component" value="Chromosome"/>
</dbReference>
<proteinExistence type="predicted"/>
<name>A0A3T0D4Z5_9FIRM</name>
<dbReference type="PIRSF" id="PIRSF001390">
    <property type="entry name" value="Dipicolinate_synth_subunit_B"/>
    <property type="match status" value="1"/>
</dbReference>
<feature type="domain" description="Flavoprotein" evidence="1">
    <location>
        <begin position="7"/>
        <end position="184"/>
    </location>
</feature>
<dbReference type="KEGG" id="ccha:ELD05_05410"/>
<organism evidence="2 3">
    <name type="scientific">Caldicellulosiruptor changbaiensis</name>
    <dbReference type="NCBI Taxonomy" id="1222016"/>
    <lineage>
        <taxon>Bacteria</taxon>
        <taxon>Bacillati</taxon>
        <taxon>Bacillota</taxon>
        <taxon>Bacillota incertae sedis</taxon>
        <taxon>Caldicellulosiruptorales</taxon>
        <taxon>Caldicellulosiruptoraceae</taxon>
        <taxon>Caldicellulosiruptor</taxon>
    </lineage>
</organism>
<dbReference type="InterPro" id="IPR003382">
    <property type="entry name" value="Flavoprotein"/>
</dbReference>
<evidence type="ECO:0000313" key="2">
    <source>
        <dbReference type="EMBL" id="AZT90126.1"/>
    </source>
</evidence>
<dbReference type="EMBL" id="CP034791">
    <property type="protein sequence ID" value="AZT90126.1"/>
    <property type="molecule type" value="Genomic_DNA"/>
</dbReference>
<dbReference type="NCBIfam" id="TIGR02852">
    <property type="entry name" value="spore_dpaB"/>
    <property type="match status" value="1"/>
</dbReference>
<dbReference type="GO" id="GO:0003824">
    <property type="term" value="F:catalytic activity"/>
    <property type="evidence" value="ECO:0007669"/>
    <property type="project" value="InterPro"/>
</dbReference>